<dbReference type="OrthoDB" id="284473at2759"/>
<organism evidence="2 3">
    <name type="scientific">Brachionus plicatilis</name>
    <name type="common">Marine rotifer</name>
    <name type="synonym">Brachionus muelleri</name>
    <dbReference type="NCBI Taxonomy" id="10195"/>
    <lineage>
        <taxon>Eukaryota</taxon>
        <taxon>Metazoa</taxon>
        <taxon>Spiralia</taxon>
        <taxon>Gnathifera</taxon>
        <taxon>Rotifera</taxon>
        <taxon>Eurotatoria</taxon>
        <taxon>Monogononta</taxon>
        <taxon>Pseudotrocha</taxon>
        <taxon>Ploima</taxon>
        <taxon>Brachionidae</taxon>
        <taxon>Brachionus</taxon>
    </lineage>
</organism>
<keyword evidence="2" id="KW-0326">Glycosidase</keyword>
<dbReference type="PANTHER" id="PTHR13246">
    <property type="entry name" value="ENDO BETA N-ACETYLGLUCOSAMINIDASE"/>
    <property type="match status" value="1"/>
</dbReference>
<dbReference type="Proteomes" id="UP000276133">
    <property type="component" value="Unassembled WGS sequence"/>
</dbReference>
<feature type="domain" description="Cytosolic endo-beta-N-acetylglucosaminidase TIM barrel" evidence="1">
    <location>
        <begin position="60"/>
        <end position="332"/>
    </location>
</feature>
<evidence type="ECO:0000313" key="3">
    <source>
        <dbReference type="Proteomes" id="UP000276133"/>
    </source>
</evidence>
<dbReference type="Gene3D" id="3.20.20.80">
    <property type="entry name" value="Glycosidases"/>
    <property type="match status" value="1"/>
</dbReference>
<gene>
    <name evidence="2" type="ORF">BpHYR1_004224</name>
</gene>
<reference evidence="2 3" key="1">
    <citation type="journal article" date="2018" name="Sci. Rep.">
        <title>Genomic signatures of local adaptation to the degree of environmental predictability in rotifers.</title>
        <authorList>
            <person name="Franch-Gras L."/>
            <person name="Hahn C."/>
            <person name="Garcia-Roger E.M."/>
            <person name="Carmona M.J."/>
            <person name="Serra M."/>
            <person name="Gomez A."/>
        </authorList>
    </citation>
    <scope>NUCLEOTIDE SEQUENCE [LARGE SCALE GENOMIC DNA]</scope>
    <source>
        <strain evidence="2">HYR1</strain>
    </source>
</reference>
<name>A0A3M7QVM4_BRAPC</name>
<dbReference type="CDD" id="cd06547">
    <property type="entry name" value="GH85_ENGase"/>
    <property type="match status" value="1"/>
</dbReference>
<comment type="caution">
    <text evidence="2">The sequence shown here is derived from an EMBL/GenBank/DDBJ whole genome shotgun (WGS) entry which is preliminary data.</text>
</comment>
<dbReference type="GO" id="GO:0005829">
    <property type="term" value="C:cytosol"/>
    <property type="evidence" value="ECO:0007669"/>
    <property type="project" value="UniProtKB-SubCell"/>
</dbReference>
<dbReference type="AlphaFoldDB" id="A0A3M7QVM4"/>
<protein>
    <submittedName>
        <fullName evidence="2">Cytosolic endo-beta-N-acetylglucosaminidase</fullName>
        <ecNumber evidence="2">3.2.1.96</ecNumber>
    </submittedName>
</protein>
<dbReference type="PANTHER" id="PTHR13246:SF1">
    <property type="entry name" value="CYTOSOLIC ENDO-BETA-N-ACETYLGLUCOSAMINIDASE"/>
    <property type="match status" value="1"/>
</dbReference>
<dbReference type="InterPro" id="IPR005201">
    <property type="entry name" value="TIM_ENGase"/>
</dbReference>
<keyword evidence="3" id="KW-1185">Reference proteome</keyword>
<dbReference type="EC" id="3.2.1.96" evidence="2"/>
<dbReference type="InterPro" id="IPR032979">
    <property type="entry name" value="ENGase"/>
</dbReference>
<accession>A0A3M7QVM4</accession>
<dbReference type="Pfam" id="PF03644">
    <property type="entry name" value="Glyco_hydro_85"/>
    <property type="match status" value="1"/>
</dbReference>
<evidence type="ECO:0000313" key="2">
    <source>
        <dbReference type="EMBL" id="RNA15161.1"/>
    </source>
</evidence>
<evidence type="ECO:0000259" key="1">
    <source>
        <dbReference type="Pfam" id="PF03644"/>
    </source>
</evidence>
<dbReference type="EMBL" id="REGN01005027">
    <property type="protein sequence ID" value="RNA15161.1"/>
    <property type="molecule type" value="Genomic_DNA"/>
</dbReference>
<sequence>MNFFTTDSISCKPISTFSQLIKWSGDTAQKYNTTSLNPVYYFTKDQAPKFLVCHDMKNNYLDDKFFQGSNSSTEYSFYHWNLIDSFIYFSHHFVTIPTESWINAAHENNCRILGTIITEFDQGETICSLIFENVDLIIDKLVQITCHYGFDGWLINIENKVKQVEKLDYFVKNLSEKLKKTNDKLYQVIWYDSVVKTGELKWQNELNISNEHFFHMTDGIFLNYTWKDQNLKNSLDMAKERFRDVFVGIDVFGRGCHGNGGFNTCQAMEKIQNVDLSYALFAPGWIHECNDVKKFFENNQKFWSLLQKFTYKRKIKHLPIVSSFSHASGKNFFIQGCKLSDTWNNLNLQSLLPVVEKSDWDFDDGFFGGSCLSLEAGAHSIFDLDLAVNSAKSFIFQLVFKTEGNVKINLDSDKTEMQLTGNSDQLIILKSFEKNIQSWKSKKFIFKFKNDFLLKNIKLIGEKKVKLGLIRFFEEEEEEKESVIKKIKPNPIEMKYSVMKLENNVYLLIQLYVSKLSWKFYNVLLNKNAGSSLKEDMNLSYVGSSKKNKFSLCLKLTKNIFIDSTNESRNDELKIGILVHEMDNLMENVVKNEQIFGSESVHSLNLNFPLLKLHNSNDMNFIEQVIYDMEFF</sequence>
<proteinExistence type="predicted"/>
<dbReference type="STRING" id="10195.A0A3M7QVM4"/>
<dbReference type="GO" id="GO:0033925">
    <property type="term" value="F:mannosyl-glycoprotein endo-beta-N-acetylglucosaminidase activity"/>
    <property type="evidence" value="ECO:0007669"/>
    <property type="project" value="UniProtKB-EC"/>
</dbReference>
<keyword evidence="2" id="KW-0378">Hydrolase</keyword>